<dbReference type="PANTHER" id="PTHR43229:SF2">
    <property type="entry name" value="NODULATION PROTEIN J"/>
    <property type="match status" value="1"/>
</dbReference>
<evidence type="ECO:0000256" key="5">
    <source>
        <dbReference type="ARBA" id="ARBA00023251"/>
    </source>
</evidence>
<gene>
    <name evidence="8" type="ORF">ACIBG2_43310</name>
</gene>
<comment type="caution">
    <text evidence="8">The sequence shown here is derived from an EMBL/GenBank/DDBJ whole genome shotgun (WGS) entry which is preliminary data.</text>
</comment>
<keyword evidence="5" id="KW-0046">Antibiotic resistance</keyword>
<evidence type="ECO:0000256" key="1">
    <source>
        <dbReference type="ARBA" id="ARBA00004141"/>
    </source>
</evidence>
<feature type="transmembrane region" description="Helical" evidence="6">
    <location>
        <begin position="108"/>
        <end position="132"/>
    </location>
</feature>
<feature type="transmembrane region" description="Helical" evidence="6">
    <location>
        <begin position="69"/>
        <end position="87"/>
    </location>
</feature>
<dbReference type="PROSITE" id="PS51012">
    <property type="entry name" value="ABC_TM2"/>
    <property type="match status" value="1"/>
</dbReference>
<keyword evidence="9" id="KW-1185">Reference proteome</keyword>
<feature type="transmembrane region" description="Helical" evidence="6">
    <location>
        <begin position="144"/>
        <end position="168"/>
    </location>
</feature>
<evidence type="ECO:0000256" key="2">
    <source>
        <dbReference type="ARBA" id="ARBA00022692"/>
    </source>
</evidence>
<comment type="subcellular location">
    <subcellularLocation>
        <location evidence="6">Cell membrane</location>
        <topology evidence="6">Multi-pass membrane protein</topology>
    </subcellularLocation>
    <subcellularLocation>
        <location evidence="1">Membrane</location>
        <topology evidence="1">Multi-pass membrane protein</topology>
    </subcellularLocation>
</comment>
<keyword evidence="2 6" id="KW-0812">Transmembrane</keyword>
<evidence type="ECO:0000259" key="7">
    <source>
        <dbReference type="PROSITE" id="PS51012"/>
    </source>
</evidence>
<dbReference type="RefSeq" id="WP_397090027.1">
    <property type="nucleotide sequence ID" value="NZ_JBITGY010000014.1"/>
</dbReference>
<dbReference type="PANTHER" id="PTHR43229">
    <property type="entry name" value="NODULATION PROTEIN J"/>
    <property type="match status" value="1"/>
</dbReference>
<dbReference type="InterPro" id="IPR000412">
    <property type="entry name" value="ABC_2_transport"/>
</dbReference>
<keyword evidence="3 6" id="KW-1133">Transmembrane helix</keyword>
<dbReference type="InterPro" id="IPR051784">
    <property type="entry name" value="Nod_factor_ABC_transporter"/>
</dbReference>
<keyword evidence="6" id="KW-0813">Transport</keyword>
<dbReference type="EMBL" id="JBITGY010000014">
    <property type="protein sequence ID" value="MFI6504274.1"/>
    <property type="molecule type" value="Genomic_DNA"/>
</dbReference>
<dbReference type="PIRSF" id="PIRSF006648">
    <property type="entry name" value="DrrB"/>
    <property type="match status" value="1"/>
</dbReference>
<feature type="transmembrane region" description="Helical" evidence="6">
    <location>
        <begin position="227"/>
        <end position="248"/>
    </location>
</feature>
<sequence>MSSSLSLALRDSRTMLRRNLLHAKRYPSMTLAVAFMPLIMLLLFVFVFGGALGAGLAKGDYINYVTPGIILITSTSGAMIVSVAVAVDKTEGIIKRFRTLAISPGSVMTGQVVGGVVQTMVSVVLVTLIALLVGFRPAGGPLGWLGAFGLLTLVAFATCWCAAAFGLIAKGAETASNAVMPFQFGPFLGSAIVTPESMPAGVRWFAEYQPFTPIIETLRGLMTGQPVGGTGLVAVAWCLALASGGYVWTRSVFNRRKDA</sequence>
<protein>
    <recommendedName>
        <fullName evidence="6">Transport permease protein</fullName>
    </recommendedName>
</protein>
<keyword evidence="4 6" id="KW-0472">Membrane</keyword>
<comment type="caution">
    <text evidence="6">Lacks conserved residue(s) required for the propagation of feature annotation.</text>
</comment>
<dbReference type="InterPro" id="IPR013525">
    <property type="entry name" value="ABC2_TM"/>
</dbReference>
<organism evidence="8 9">
    <name type="scientific">Nonomuraea typhae</name>
    <dbReference type="NCBI Taxonomy" id="2603600"/>
    <lineage>
        <taxon>Bacteria</taxon>
        <taxon>Bacillati</taxon>
        <taxon>Actinomycetota</taxon>
        <taxon>Actinomycetes</taxon>
        <taxon>Streptosporangiales</taxon>
        <taxon>Streptosporangiaceae</taxon>
        <taxon>Nonomuraea</taxon>
    </lineage>
</organism>
<keyword evidence="6" id="KW-1003">Cell membrane</keyword>
<evidence type="ECO:0000256" key="3">
    <source>
        <dbReference type="ARBA" id="ARBA00022989"/>
    </source>
</evidence>
<evidence type="ECO:0000256" key="4">
    <source>
        <dbReference type="ARBA" id="ARBA00023136"/>
    </source>
</evidence>
<accession>A0ABW7ZBV3</accession>
<dbReference type="Pfam" id="PF01061">
    <property type="entry name" value="ABC2_membrane"/>
    <property type="match status" value="1"/>
</dbReference>
<evidence type="ECO:0000313" key="8">
    <source>
        <dbReference type="EMBL" id="MFI6504274.1"/>
    </source>
</evidence>
<name>A0ABW7ZBV3_9ACTN</name>
<comment type="similarity">
    <text evidence="6">Belongs to the ABC-2 integral membrane protein family.</text>
</comment>
<evidence type="ECO:0000313" key="9">
    <source>
        <dbReference type="Proteomes" id="UP001612741"/>
    </source>
</evidence>
<evidence type="ECO:0000256" key="6">
    <source>
        <dbReference type="RuleBase" id="RU361157"/>
    </source>
</evidence>
<feature type="domain" description="ABC transmembrane type-2" evidence="7">
    <location>
        <begin position="28"/>
        <end position="256"/>
    </location>
</feature>
<dbReference type="Proteomes" id="UP001612741">
    <property type="component" value="Unassembled WGS sequence"/>
</dbReference>
<reference evidence="8 9" key="1">
    <citation type="submission" date="2024-10" db="EMBL/GenBank/DDBJ databases">
        <title>The Natural Products Discovery Center: Release of the First 8490 Sequenced Strains for Exploring Actinobacteria Biosynthetic Diversity.</title>
        <authorList>
            <person name="Kalkreuter E."/>
            <person name="Kautsar S.A."/>
            <person name="Yang D."/>
            <person name="Bader C.D."/>
            <person name="Teijaro C.N."/>
            <person name="Fluegel L."/>
            <person name="Davis C.M."/>
            <person name="Simpson J.R."/>
            <person name="Lauterbach L."/>
            <person name="Steele A.D."/>
            <person name="Gui C."/>
            <person name="Meng S."/>
            <person name="Li G."/>
            <person name="Viehrig K."/>
            <person name="Ye F."/>
            <person name="Su P."/>
            <person name="Kiefer A.F."/>
            <person name="Nichols A."/>
            <person name="Cepeda A.J."/>
            <person name="Yan W."/>
            <person name="Fan B."/>
            <person name="Jiang Y."/>
            <person name="Adhikari A."/>
            <person name="Zheng C.-J."/>
            <person name="Schuster L."/>
            <person name="Cowan T.M."/>
            <person name="Smanski M.J."/>
            <person name="Chevrette M.G."/>
            <person name="De Carvalho L.P.S."/>
            <person name="Shen B."/>
        </authorList>
    </citation>
    <scope>NUCLEOTIDE SEQUENCE [LARGE SCALE GENOMIC DNA]</scope>
    <source>
        <strain evidence="8 9">NPDC050545</strain>
    </source>
</reference>
<proteinExistence type="inferred from homology"/>
<dbReference type="InterPro" id="IPR047817">
    <property type="entry name" value="ABC2_TM_bact-type"/>
</dbReference>